<keyword evidence="1" id="KW-0732">Signal</keyword>
<dbReference type="RefSeq" id="WP_331256013.1">
    <property type="nucleotide sequence ID" value="NZ_CP133270.1"/>
</dbReference>
<feature type="chain" id="PRO_5046999881" description="Secreted protein" evidence="1">
    <location>
        <begin position="23"/>
        <end position="111"/>
    </location>
</feature>
<dbReference type="Proteomes" id="UP001330434">
    <property type="component" value="Chromosome"/>
</dbReference>
<protein>
    <recommendedName>
        <fullName evidence="4">Secreted protein</fullName>
    </recommendedName>
</protein>
<evidence type="ECO:0000313" key="2">
    <source>
        <dbReference type="EMBL" id="WVX67235.1"/>
    </source>
</evidence>
<accession>A0ABZ2C696</accession>
<keyword evidence="3" id="KW-1185">Reference proteome</keyword>
<sequence length="111" mass="12258">MSLKTLYALSFSASVLSNTLFANDPCCNVDNAPNVTCGWVNKKIYCAHVEGAYYVYILKNNCDIVGVTGTPDTQDLCLTIDPNANFCQPPCQGEGKFLPDHERNQIQKHNL</sequence>
<feature type="signal peptide" evidence="1">
    <location>
        <begin position="1"/>
        <end position="22"/>
    </location>
</feature>
<dbReference type="EMBL" id="CP133270">
    <property type="protein sequence ID" value="WVX67235.1"/>
    <property type="molecule type" value="Genomic_DNA"/>
</dbReference>
<evidence type="ECO:0008006" key="4">
    <source>
        <dbReference type="Google" id="ProtNLM"/>
    </source>
</evidence>
<reference evidence="2 3" key="1">
    <citation type="journal article" date="2024" name="Environ. Microbiol.">
        <title>Novel evolutionary insights on the interactions of the Holosporales (Alphaproteobacteria) with eukaryotic hosts from comparative genomics.</title>
        <authorList>
            <person name="Giovannini M."/>
            <person name="Petroni G."/>
            <person name="Castelli M."/>
        </authorList>
    </citation>
    <scope>NUCLEOTIDE SEQUENCE [LARGE SCALE GENOMIC DNA]</scope>
    <source>
        <strain evidence="2 3">US_Bl 15I1</strain>
    </source>
</reference>
<evidence type="ECO:0000256" key="1">
    <source>
        <dbReference type="SAM" id="SignalP"/>
    </source>
</evidence>
<name>A0ABZ2C696_9PROT</name>
<organism evidence="2 3">
    <name type="scientific">Candidatus Bealeia paramacronuclearis</name>
    <dbReference type="NCBI Taxonomy" id="1921001"/>
    <lineage>
        <taxon>Bacteria</taxon>
        <taxon>Pseudomonadati</taxon>
        <taxon>Pseudomonadota</taxon>
        <taxon>Alphaproteobacteria</taxon>
        <taxon>Holosporales</taxon>
        <taxon>Holosporaceae</taxon>
        <taxon>Candidatus Bealeia</taxon>
    </lineage>
</organism>
<gene>
    <name evidence="2" type="ORF">Bealeia1_01433</name>
</gene>
<evidence type="ECO:0000313" key="3">
    <source>
        <dbReference type="Proteomes" id="UP001330434"/>
    </source>
</evidence>
<proteinExistence type="predicted"/>